<feature type="chain" id="PRO_5012462904" evidence="1">
    <location>
        <begin position="18"/>
        <end position="92"/>
    </location>
</feature>
<dbReference type="InParanoid" id="A0A1X7U687"/>
<sequence length="92" mass="10637">MRLMYILSLNFIIIINGQPIKSNNVWPSLVDLKKRKAALRKLKEINWLNRNINDDSIDESSKNVIQVVSNTTCKMLEKANDQDLESPFGIYD</sequence>
<keyword evidence="1" id="KW-0732">Signal</keyword>
<proteinExistence type="predicted"/>
<evidence type="ECO:0000313" key="2">
    <source>
        <dbReference type="EnsemblMetazoa" id="Aqu2.1.23265_001"/>
    </source>
</evidence>
<dbReference type="AlphaFoldDB" id="A0A1X7U687"/>
<dbReference type="EnsemblMetazoa" id="Aqu2.1.23265_001">
    <property type="protein sequence ID" value="Aqu2.1.23265_001"/>
    <property type="gene ID" value="Aqu2.1.23265"/>
</dbReference>
<reference evidence="2" key="1">
    <citation type="submission" date="2017-05" db="UniProtKB">
        <authorList>
            <consortium name="EnsemblMetazoa"/>
        </authorList>
    </citation>
    <scope>IDENTIFICATION</scope>
</reference>
<protein>
    <submittedName>
        <fullName evidence="2">Uncharacterized protein</fullName>
    </submittedName>
</protein>
<organism evidence="2">
    <name type="scientific">Amphimedon queenslandica</name>
    <name type="common">Sponge</name>
    <dbReference type="NCBI Taxonomy" id="400682"/>
    <lineage>
        <taxon>Eukaryota</taxon>
        <taxon>Metazoa</taxon>
        <taxon>Porifera</taxon>
        <taxon>Demospongiae</taxon>
        <taxon>Heteroscleromorpha</taxon>
        <taxon>Haplosclerida</taxon>
        <taxon>Niphatidae</taxon>
        <taxon>Amphimedon</taxon>
    </lineage>
</organism>
<accession>A0A1X7U687</accession>
<evidence type="ECO:0000256" key="1">
    <source>
        <dbReference type="SAM" id="SignalP"/>
    </source>
</evidence>
<feature type="signal peptide" evidence="1">
    <location>
        <begin position="1"/>
        <end position="17"/>
    </location>
</feature>
<name>A0A1X7U687_AMPQE</name>